<dbReference type="KEGG" id="fbl:Fbal_2640"/>
<proteinExistence type="predicted"/>
<keyword evidence="1" id="KW-0812">Transmembrane</keyword>
<name>E1SQ70_FERBD</name>
<accession>E1SQ70</accession>
<evidence type="ECO:0008006" key="4">
    <source>
        <dbReference type="Google" id="ProtNLM"/>
    </source>
</evidence>
<dbReference type="InterPro" id="IPR021806">
    <property type="entry name" value="DUF3379"/>
</dbReference>
<evidence type="ECO:0000313" key="2">
    <source>
        <dbReference type="EMBL" id="ADN76842.1"/>
    </source>
</evidence>
<dbReference type="HOGENOM" id="CLU_103347_0_0_6"/>
<dbReference type="STRING" id="550540.Fbal_2640"/>
<dbReference type="AlphaFoldDB" id="E1SQ70"/>
<keyword evidence="3" id="KW-1185">Reference proteome</keyword>
<protein>
    <recommendedName>
        <fullName evidence="4">Transmembrane anti-sigma factor</fullName>
    </recommendedName>
</protein>
<reference evidence="2 3" key="1">
    <citation type="journal article" date="2010" name="Stand. Genomic Sci.">
        <title>Complete genome sequence of Ferrimonas balearica type strain (PAT).</title>
        <authorList>
            <person name="Nolan M."/>
            <person name="Sikorski J."/>
            <person name="Davenport K."/>
            <person name="Lucas S."/>
            <person name="Glavina Del Rio T."/>
            <person name="Tice H."/>
            <person name="Cheng J."/>
            <person name="Goodwin L."/>
            <person name="Pitluck S."/>
            <person name="Liolios K."/>
            <person name="Ivanova N."/>
            <person name="Mavromatis K."/>
            <person name="Ovchinnikova G."/>
            <person name="Pati A."/>
            <person name="Chen A."/>
            <person name="Palaniappan K."/>
            <person name="Land M."/>
            <person name="Hauser L."/>
            <person name="Chang Y."/>
            <person name="Jeffries C."/>
            <person name="Tapia R."/>
            <person name="Brettin T."/>
            <person name="Detter J."/>
            <person name="Han C."/>
            <person name="Yasawong M."/>
            <person name="Rohde M."/>
            <person name="Tindall B."/>
            <person name="Goker M."/>
            <person name="Woyke T."/>
            <person name="Bristow J."/>
            <person name="Eisen J."/>
            <person name="Markowitz V."/>
            <person name="Hugenholtz P."/>
            <person name="Kyrpides N."/>
            <person name="Klenk H."/>
            <person name="Lapidus A."/>
        </authorList>
    </citation>
    <scope>NUCLEOTIDE SEQUENCE [LARGE SCALE GENOMIC DNA]</scope>
    <source>
        <strain evidence="3">DSM 9799 / CCM 4581 / KCTC 23876 / PAT</strain>
    </source>
</reference>
<evidence type="ECO:0000256" key="1">
    <source>
        <dbReference type="SAM" id="Phobius"/>
    </source>
</evidence>
<keyword evidence="1" id="KW-1133">Transmembrane helix</keyword>
<sequence length="233" mass="25983">MDELEFRRRAYSDPNQDDNEFVAAMGDAPGRAEFVKQLQGMDRELEQALKVPVPDDLAERLLLKQNMTVHRDQKRRHRWQMAAAASVAFAIGLSFAVFNQGTGDLGQHALAHVAHEAGFTSYVDEQVDLRALNTKLASFGGQFDALPGEVYYANYCDFEGIRSLHIVMSSDQGRVTLFVIPKQNEMTLPPQFADKRYHGIGEDRAGVHLAVVGDKGQPLEPVLKRVEAGYQPL</sequence>
<dbReference type="EMBL" id="CP002209">
    <property type="protein sequence ID" value="ADN76842.1"/>
    <property type="molecule type" value="Genomic_DNA"/>
</dbReference>
<evidence type="ECO:0000313" key="3">
    <source>
        <dbReference type="Proteomes" id="UP000006683"/>
    </source>
</evidence>
<organism evidence="2 3">
    <name type="scientific">Ferrimonas balearica (strain DSM 9799 / CCM 4581 / KCTC 23876 / PAT)</name>
    <dbReference type="NCBI Taxonomy" id="550540"/>
    <lineage>
        <taxon>Bacteria</taxon>
        <taxon>Pseudomonadati</taxon>
        <taxon>Pseudomonadota</taxon>
        <taxon>Gammaproteobacteria</taxon>
        <taxon>Alteromonadales</taxon>
        <taxon>Ferrimonadaceae</taxon>
        <taxon>Ferrimonas</taxon>
    </lineage>
</organism>
<dbReference type="Proteomes" id="UP000006683">
    <property type="component" value="Chromosome"/>
</dbReference>
<dbReference type="OrthoDB" id="6195578at2"/>
<gene>
    <name evidence="2" type="ordered locus">Fbal_2640</name>
</gene>
<dbReference type="eggNOG" id="COG5662">
    <property type="taxonomic scope" value="Bacteria"/>
</dbReference>
<dbReference type="GeneID" id="67182870"/>
<feature type="transmembrane region" description="Helical" evidence="1">
    <location>
        <begin position="79"/>
        <end position="98"/>
    </location>
</feature>
<dbReference type="Pfam" id="PF11859">
    <property type="entry name" value="DUF3379"/>
    <property type="match status" value="1"/>
</dbReference>
<keyword evidence="1" id="KW-0472">Membrane</keyword>
<dbReference type="RefSeq" id="WP_013346148.1">
    <property type="nucleotide sequence ID" value="NC_014541.1"/>
</dbReference>